<evidence type="ECO:0000313" key="1">
    <source>
        <dbReference type="EMBL" id="SFI60800.1"/>
    </source>
</evidence>
<dbReference type="Gene3D" id="2.30.110.10">
    <property type="entry name" value="Electron Transport, Fmn-binding Protein, Chain A"/>
    <property type="match status" value="1"/>
</dbReference>
<dbReference type="SUPFAM" id="SSF50475">
    <property type="entry name" value="FMN-binding split barrel"/>
    <property type="match status" value="1"/>
</dbReference>
<dbReference type="EMBL" id="FORP01000001">
    <property type="protein sequence ID" value="SFI60800.1"/>
    <property type="molecule type" value="Genomic_DNA"/>
</dbReference>
<dbReference type="Pfam" id="PF12900">
    <property type="entry name" value="Pyridox_ox_2"/>
    <property type="match status" value="1"/>
</dbReference>
<keyword evidence="2" id="KW-1185">Reference proteome</keyword>
<protein>
    <submittedName>
        <fullName evidence="1">Pyridoxamine 5'-phosphate oxidase</fullName>
    </submittedName>
</protein>
<dbReference type="Proteomes" id="UP000199025">
    <property type="component" value="Unassembled WGS sequence"/>
</dbReference>
<dbReference type="InterPro" id="IPR012349">
    <property type="entry name" value="Split_barrel_FMN-bd"/>
</dbReference>
<dbReference type="AlphaFoldDB" id="A0A1I3JKZ9"/>
<evidence type="ECO:0000313" key="2">
    <source>
        <dbReference type="Proteomes" id="UP000199025"/>
    </source>
</evidence>
<organism evidence="1 2">
    <name type="scientific">Amycolatopsis sacchari</name>
    <dbReference type="NCBI Taxonomy" id="115433"/>
    <lineage>
        <taxon>Bacteria</taxon>
        <taxon>Bacillati</taxon>
        <taxon>Actinomycetota</taxon>
        <taxon>Actinomycetes</taxon>
        <taxon>Pseudonocardiales</taxon>
        <taxon>Pseudonocardiaceae</taxon>
        <taxon>Amycolatopsis</taxon>
    </lineage>
</organism>
<accession>A0A1I3JKZ9</accession>
<dbReference type="RefSeq" id="WP_091503576.1">
    <property type="nucleotide sequence ID" value="NZ_CBDQZW010000017.1"/>
</dbReference>
<dbReference type="STRING" id="115433.SAMN05421835_101177"/>
<gene>
    <name evidence="1" type="ORF">SAMN05421835_101177</name>
</gene>
<name>A0A1I3JKZ9_9PSEU</name>
<sequence length="134" mass="14681">MNGRLRELSREESLRRLASVGVGRIVFTHQALPAIRPVHHLVEDDGEVVIRSHDRTALLSALDTVVAYEADSVSGDDRIGWSVIVTGVARRADGADRYRHLADPWADGEPGYVIRIRPELVAGFGLPEDNGHAP</sequence>
<dbReference type="OrthoDB" id="7062584at2"/>
<reference evidence="1 2" key="1">
    <citation type="submission" date="2016-10" db="EMBL/GenBank/DDBJ databases">
        <authorList>
            <person name="de Groot N.N."/>
        </authorList>
    </citation>
    <scope>NUCLEOTIDE SEQUENCE [LARGE SCALE GENOMIC DNA]</scope>
    <source>
        <strain evidence="1 2">DSM 44468</strain>
    </source>
</reference>
<dbReference type="InterPro" id="IPR024747">
    <property type="entry name" value="Pyridox_Oxase-rel"/>
</dbReference>
<proteinExistence type="predicted"/>